<protein>
    <submittedName>
        <fullName evidence="1">Uncharacterized protein</fullName>
    </submittedName>
</protein>
<dbReference type="EMBL" id="CP158374">
    <property type="protein sequence ID" value="XBX81217.1"/>
    <property type="molecule type" value="Genomic_DNA"/>
</dbReference>
<evidence type="ECO:0000313" key="1">
    <source>
        <dbReference type="EMBL" id="XBX81217.1"/>
    </source>
</evidence>
<organism evidence="1">
    <name type="scientific">Agromyces sp. G08B096</name>
    <dbReference type="NCBI Taxonomy" id="3156399"/>
    <lineage>
        <taxon>Bacteria</taxon>
        <taxon>Bacillati</taxon>
        <taxon>Actinomycetota</taxon>
        <taxon>Actinomycetes</taxon>
        <taxon>Micrococcales</taxon>
        <taxon>Microbacteriaceae</taxon>
        <taxon>Agromyces</taxon>
    </lineage>
</organism>
<name>A0AAU7W703_9MICO</name>
<reference evidence="1" key="1">
    <citation type="submission" date="2024-05" db="EMBL/GenBank/DDBJ databases">
        <authorList>
            <person name="Yu L."/>
        </authorList>
    </citation>
    <scope>NUCLEOTIDE SEQUENCE</scope>
    <source>
        <strain evidence="1">G08B096</strain>
    </source>
</reference>
<gene>
    <name evidence="1" type="ORF">ABIQ69_11420</name>
</gene>
<dbReference type="RefSeq" id="WP_350347239.1">
    <property type="nucleotide sequence ID" value="NZ_CP158374.1"/>
</dbReference>
<dbReference type="AlphaFoldDB" id="A0AAU7W703"/>
<proteinExistence type="predicted"/>
<sequence length="126" mass="14160">MTELFTFDELLNVPETVLPLSRPKRGDEGDWNIRVMTEHPVGLVERVARAIWDADAVTVPWGRDSWRTAAEGHRDDYRRMARGALLAIEHDFDPEFDGCRRCAALPGDGPICDGSPLGIRTREEGD</sequence>
<accession>A0AAU7W703</accession>